<dbReference type="PROSITE" id="PS50043">
    <property type="entry name" value="HTH_LUXR_2"/>
    <property type="match status" value="1"/>
</dbReference>
<evidence type="ECO:0000256" key="3">
    <source>
        <dbReference type="ARBA" id="ARBA00023125"/>
    </source>
</evidence>
<dbReference type="InterPro" id="IPR036388">
    <property type="entry name" value="WH-like_DNA-bd_sf"/>
</dbReference>
<evidence type="ECO:0000256" key="2">
    <source>
        <dbReference type="ARBA" id="ARBA00023015"/>
    </source>
</evidence>
<keyword evidence="3" id="KW-0238">DNA-binding</keyword>
<dbReference type="RefSeq" id="WP_353709408.1">
    <property type="nucleotide sequence ID" value="NZ_CP159290.1"/>
</dbReference>
<dbReference type="SMART" id="SM00448">
    <property type="entry name" value="REC"/>
    <property type="match status" value="1"/>
</dbReference>
<dbReference type="CDD" id="cd17535">
    <property type="entry name" value="REC_NarL-like"/>
    <property type="match status" value="1"/>
</dbReference>
<dbReference type="InterPro" id="IPR039420">
    <property type="entry name" value="WalR-like"/>
</dbReference>
<dbReference type="SUPFAM" id="SSF52172">
    <property type="entry name" value="CheY-like"/>
    <property type="match status" value="1"/>
</dbReference>
<evidence type="ECO:0000256" key="4">
    <source>
        <dbReference type="ARBA" id="ARBA00023163"/>
    </source>
</evidence>
<dbReference type="InterPro" id="IPR058245">
    <property type="entry name" value="NreC/VraR/RcsB-like_REC"/>
</dbReference>
<dbReference type="EMBL" id="CP159290">
    <property type="protein sequence ID" value="XCH31984.1"/>
    <property type="molecule type" value="Genomic_DNA"/>
</dbReference>
<accession>A0AAU8G697</accession>
<dbReference type="PRINTS" id="PR00038">
    <property type="entry name" value="HTHLUXR"/>
</dbReference>
<keyword evidence="1 5" id="KW-0597">Phosphoprotein</keyword>
<dbReference type="InterPro" id="IPR011006">
    <property type="entry name" value="CheY-like_superfamily"/>
</dbReference>
<feature type="domain" description="Response regulatory" evidence="7">
    <location>
        <begin position="3"/>
        <end position="118"/>
    </location>
</feature>
<name>A0AAU8G697_9MICO</name>
<dbReference type="AlphaFoldDB" id="A0AAU8G697"/>
<dbReference type="Pfam" id="PF00196">
    <property type="entry name" value="GerE"/>
    <property type="match status" value="1"/>
</dbReference>
<dbReference type="GO" id="GO:0000160">
    <property type="term" value="P:phosphorelay signal transduction system"/>
    <property type="evidence" value="ECO:0007669"/>
    <property type="project" value="InterPro"/>
</dbReference>
<dbReference type="GO" id="GO:0003677">
    <property type="term" value="F:DNA binding"/>
    <property type="evidence" value="ECO:0007669"/>
    <property type="project" value="UniProtKB-KW"/>
</dbReference>
<evidence type="ECO:0000256" key="5">
    <source>
        <dbReference type="PROSITE-ProRule" id="PRU00169"/>
    </source>
</evidence>
<dbReference type="InterPro" id="IPR001789">
    <property type="entry name" value="Sig_transdc_resp-reg_receiver"/>
</dbReference>
<dbReference type="InterPro" id="IPR000792">
    <property type="entry name" value="Tscrpt_reg_LuxR_C"/>
</dbReference>
<dbReference type="PROSITE" id="PS50110">
    <property type="entry name" value="RESPONSE_REGULATORY"/>
    <property type="match status" value="1"/>
</dbReference>
<evidence type="ECO:0000256" key="1">
    <source>
        <dbReference type="ARBA" id="ARBA00022553"/>
    </source>
</evidence>
<evidence type="ECO:0000259" key="7">
    <source>
        <dbReference type="PROSITE" id="PS50110"/>
    </source>
</evidence>
<dbReference type="PANTHER" id="PTHR43214">
    <property type="entry name" value="TWO-COMPONENT RESPONSE REGULATOR"/>
    <property type="match status" value="1"/>
</dbReference>
<dbReference type="PANTHER" id="PTHR43214:SF24">
    <property type="entry name" value="TRANSCRIPTIONAL REGULATORY PROTEIN NARL-RELATED"/>
    <property type="match status" value="1"/>
</dbReference>
<evidence type="ECO:0000259" key="6">
    <source>
        <dbReference type="PROSITE" id="PS50043"/>
    </source>
</evidence>
<dbReference type="SMART" id="SM00421">
    <property type="entry name" value="HTH_LUXR"/>
    <property type="match status" value="1"/>
</dbReference>
<proteinExistence type="predicted"/>
<gene>
    <name evidence="8" type="ORF">ABRQ22_10030</name>
</gene>
<organism evidence="8">
    <name type="scientific">Cellulosimicrobium sp. ES-005</name>
    <dbReference type="NCBI Taxonomy" id="3163031"/>
    <lineage>
        <taxon>Bacteria</taxon>
        <taxon>Bacillati</taxon>
        <taxon>Actinomycetota</taxon>
        <taxon>Actinomycetes</taxon>
        <taxon>Micrococcales</taxon>
        <taxon>Promicromonosporaceae</taxon>
        <taxon>Cellulosimicrobium</taxon>
    </lineage>
</organism>
<keyword evidence="4" id="KW-0804">Transcription</keyword>
<dbReference type="SUPFAM" id="SSF46894">
    <property type="entry name" value="C-terminal effector domain of the bipartite response regulators"/>
    <property type="match status" value="1"/>
</dbReference>
<dbReference type="InterPro" id="IPR016032">
    <property type="entry name" value="Sig_transdc_resp-reg_C-effctor"/>
</dbReference>
<keyword evidence="2" id="KW-0805">Transcription regulation</keyword>
<dbReference type="Gene3D" id="1.10.10.10">
    <property type="entry name" value="Winged helix-like DNA-binding domain superfamily/Winged helix DNA-binding domain"/>
    <property type="match status" value="1"/>
</dbReference>
<evidence type="ECO:0000313" key="8">
    <source>
        <dbReference type="EMBL" id="XCH31984.1"/>
    </source>
</evidence>
<dbReference type="Gene3D" id="3.40.50.2300">
    <property type="match status" value="1"/>
</dbReference>
<dbReference type="Pfam" id="PF00072">
    <property type="entry name" value="Response_reg"/>
    <property type="match status" value="1"/>
</dbReference>
<dbReference type="CDD" id="cd06170">
    <property type="entry name" value="LuxR_C_like"/>
    <property type="match status" value="1"/>
</dbReference>
<feature type="modified residue" description="4-aspartylphosphate" evidence="5">
    <location>
        <position position="53"/>
    </location>
</feature>
<reference evidence="8" key="1">
    <citation type="submission" date="2024-06" db="EMBL/GenBank/DDBJ databases">
        <title>Complete genome sequence of the cellulolytic actinobacterium, Cellulosimicrobium ES-005.</title>
        <authorList>
            <person name="Matthews C.T."/>
            <person name="Underwood K.D."/>
            <person name="Ghanchi K.M."/>
            <person name="Fields S.D."/>
            <person name="Gardner S.G."/>
        </authorList>
    </citation>
    <scope>NUCLEOTIDE SEQUENCE</scope>
    <source>
        <strain evidence="8">ES-005</strain>
    </source>
</reference>
<dbReference type="GO" id="GO:0006355">
    <property type="term" value="P:regulation of DNA-templated transcription"/>
    <property type="evidence" value="ECO:0007669"/>
    <property type="project" value="InterPro"/>
</dbReference>
<sequence length="217" mass="22541">MTRVLIVDDDAYTRTMIRTILAAHGLDVVGEADDGDQVLAAVAEHRPDVVLIDLQMRRVGGVEAIRLVAAMRDPPRCVALTGYGSEDAVVQALDAGAAGFLSKDDAPDTLAGHVRAVADGRGALGPDAAAAVIRRMTTPGGVPVDRAADARARIATLTDRERAVAHLVAGLTNRQIATRLRLSENTVKAHVAHALTTLGLSTRAELAVIAALAGPDA</sequence>
<feature type="domain" description="HTH luxR-type" evidence="6">
    <location>
        <begin position="150"/>
        <end position="214"/>
    </location>
</feature>
<protein>
    <submittedName>
        <fullName evidence="8">Response regulator transcription factor</fullName>
    </submittedName>
</protein>